<protein>
    <submittedName>
        <fullName evidence="1">Uncharacterized protein</fullName>
    </submittedName>
</protein>
<dbReference type="EMBL" id="PQXJ01000821">
    <property type="protein sequence ID" value="TGO44427.1"/>
    <property type="molecule type" value="Genomic_DNA"/>
</dbReference>
<evidence type="ECO:0000313" key="2">
    <source>
        <dbReference type="Proteomes" id="UP000297452"/>
    </source>
</evidence>
<dbReference type="AlphaFoldDB" id="A0A4Z1HHC8"/>
<reference evidence="1 2" key="1">
    <citation type="submission" date="2017-12" db="EMBL/GenBank/DDBJ databases">
        <title>Comparative genomics of Botrytis spp.</title>
        <authorList>
            <person name="Valero-Jimenez C.A."/>
            <person name="Tapia P."/>
            <person name="Veloso J."/>
            <person name="Silva-Moreno E."/>
            <person name="Staats M."/>
            <person name="Valdes J.H."/>
            <person name="Van Kan J.A.L."/>
        </authorList>
    </citation>
    <scope>NUCLEOTIDE SEQUENCE [LARGE SCALE GENOMIC DNA]</scope>
    <source>
        <strain evidence="1 2">MUCL2120</strain>
    </source>
</reference>
<proteinExistence type="predicted"/>
<accession>A0A4Z1HHC8</accession>
<sequence>MENREYRIENGENMILINEEVRNLIPSHQNKEVCTSEEAHKNTHKYKKEQNNATRCVQYLGILVPTEATQPMNTNSAHSVSMTLPP</sequence>
<organism evidence="1 2">
    <name type="scientific">Botryotinia narcissicola</name>
    <dbReference type="NCBI Taxonomy" id="278944"/>
    <lineage>
        <taxon>Eukaryota</taxon>
        <taxon>Fungi</taxon>
        <taxon>Dikarya</taxon>
        <taxon>Ascomycota</taxon>
        <taxon>Pezizomycotina</taxon>
        <taxon>Leotiomycetes</taxon>
        <taxon>Helotiales</taxon>
        <taxon>Sclerotiniaceae</taxon>
        <taxon>Botryotinia</taxon>
    </lineage>
</organism>
<name>A0A4Z1HHC8_9HELO</name>
<evidence type="ECO:0000313" key="1">
    <source>
        <dbReference type="EMBL" id="TGO44427.1"/>
    </source>
</evidence>
<comment type="caution">
    <text evidence="1">The sequence shown here is derived from an EMBL/GenBank/DDBJ whole genome shotgun (WGS) entry which is preliminary data.</text>
</comment>
<keyword evidence="2" id="KW-1185">Reference proteome</keyword>
<gene>
    <name evidence="1" type="ORF">BOTNAR_0825g00020</name>
</gene>
<dbReference type="Proteomes" id="UP000297452">
    <property type="component" value="Unassembled WGS sequence"/>
</dbReference>